<feature type="active site" description="Proton acceptor" evidence="4">
    <location>
        <position position="209"/>
    </location>
</feature>
<feature type="short sequence motif" description="DGA/G" evidence="4">
    <location>
        <begin position="209"/>
        <end position="211"/>
    </location>
</feature>
<feature type="short sequence motif" description="GXGXXG" evidence="4">
    <location>
        <begin position="9"/>
        <end position="14"/>
    </location>
</feature>
<dbReference type="HOGENOM" id="CLU_885148_0_0_10"/>
<dbReference type="Proteomes" id="UP000011058">
    <property type="component" value="Chromosome"/>
</dbReference>
<keyword evidence="1 4" id="KW-0378">Hydrolase</keyword>
<dbReference type="PROSITE" id="PS51635">
    <property type="entry name" value="PNPLA"/>
    <property type="match status" value="1"/>
</dbReference>
<gene>
    <name evidence="6" type="ORF">FAES_4018</name>
</gene>
<dbReference type="GO" id="GO:0016787">
    <property type="term" value="F:hydrolase activity"/>
    <property type="evidence" value="ECO:0007669"/>
    <property type="project" value="UniProtKB-UniRule"/>
</dbReference>
<evidence type="ECO:0000259" key="5">
    <source>
        <dbReference type="PROSITE" id="PS51635"/>
    </source>
</evidence>
<dbReference type="KEGG" id="fae:FAES_4018"/>
<sequence>MKNALVLSGGGFKGAFQVGALARLATAGIQWDYVTGISTGALQGLLVAMDAQPELEALWQRVATDGPGVIYTSDLLPSVGGVPRFSLDVLWQELAPRLTPKTIWQLLSAKGRAKLLGDIETRANNIEALADNTPLLTLLDELLQRHALTIPFQCGAVSLHDGTYYCRSRADFASAFDFARFVKASASMPLVWPSTDTYTTTGKLYDLVDGGLRNITPLSDAIAYINAQDDSEAWRIWVVTCDNNQLGKEEPDRWSLLHTATRSLDILMTEVFSNDLDQFLTINRLVDQAERGGVTLRHATGRPYRHFEHVLIEPGYSLGNTLDASPALLTYRHQCGVEAATIALTTI</sequence>
<evidence type="ECO:0000256" key="1">
    <source>
        <dbReference type="ARBA" id="ARBA00022801"/>
    </source>
</evidence>
<dbReference type="PANTHER" id="PTHR14226">
    <property type="entry name" value="NEUROPATHY TARGET ESTERASE/SWISS CHEESE D.MELANOGASTER"/>
    <property type="match status" value="1"/>
</dbReference>
<evidence type="ECO:0000313" key="7">
    <source>
        <dbReference type="Proteomes" id="UP000011058"/>
    </source>
</evidence>
<feature type="active site" description="Nucleophile" evidence="4">
    <location>
        <position position="38"/>
    </location>
</feature>
<feature type="domain" description="PNPLA" evidence="5">
    <location>
        <begin position="5"/>
        <end position="222"/>
    </location>
</feature>
<feature type="short sequence motif" description="GXSXG" evidence="4">
    <location>
        <begin position="36"/>
        <end position="40"/>
    </location>
</feature>
<dbReference type="OrthoDB" id="1489257at2"/>
<keyword evidence="7" id="KW-1185">Reference proteome</keyword>
<organism evidence="6 7">
    <name type="scientific">Fibrella aestuarina BUZ 2</name>
    <dbReference type="NCBI Taxonomy" id="1166018"/>
    <lineage>
        <taxon>Bacteria</taxon>
        <taxon>Pseudomonadati</taxon>
        <taxon>Bacteroidota</taxon>
        <taxon>Cytophagia</taxon>
        <taxon>Cytophagales</taxon>
        <taxon>Spirosomataceae</taxon>
        <taxon>Fibrella</taxon>
    </lineage>
</organism>
<dbReference type="AlphaFoldDB" id="I0KD15"/>
<dbReference type="Gene3D" id="3.40.1090.10">
    <property type="entry name" value="Cytosolic phospholipase A2 catalytic domain"/>
    <property type="match status" value="1"/>
</dbReference>
<evidence type="ECO:0000256" key="4">
    <source>
        <dbReference type="PROSITE-ProRule" id="PRU01161"/>
    </source>
</evidence>
<evidence type="ECO:0000256" key="2">
    <source>
        <dbReference type="ARBA" id="ARBA00022963"/>
    </source>
</evidence>
<keyword evidence="3 4" id="KW-0443">Lipid metabolism</keyword>
<keyword evidence="2 4" id="KW-0442">Lipid degradation</keyword>
<dbReference type="Pfam" id="PF01734">
    <property type="entry name" value="Patatin"/>
    <property type="match status" value="1"/>
</dbReference>
<dbReference type="InterPro" id="IPR016035">
    <property type="entry name" value="Acyl_Trfase/lysoPLipase"/>
</dbReference>
<evidence type="ECO:0000256" key="3">
    <source>
        <dbReference type="ARBA" id="ARBA00023098"/>
    </source>
</evidence>
<dbReference type="SUPFAM" id="SSF52151">
    <property type="entry name" value="FabD/lysophospholipase-like"/>
    <property type="match status" value="1"/>
</dbReference>
<reference evidence="6 7" key="1">
    <citation type="journal article" date="2012" name="J. Bacteriol.">
        <title>Genome Sequence of Fibrella aestuarina BUZ 2T, a Filamentous Marine Bacterium.</title>
        <authorList>
            <person name="Filippini M."/>
            <person name="Qi W."/>
            <person name="Blom J."/>
            <person name="Goesmann A."/>
            <person name="Smits T.H."/>
            <person name="Bagheri H.C."/>
        </authorList>
    </citation>
    <scope>NUCLEOTIDE SEQUENCE [LARGE SCALE GENOMIC DNA]</scope>
    <source>
        <strain evidence="7">BUZ 2T</strain>
    </source>
</reference>
<dbReference type="InterPro" id="IPR050301">
    <property type="entry name" value="NTE"/>
</dbReference>
<proteinExistence type="predicted"/>
<dbReference type="STRING" id="1166018.FAES_4018"/>
<name>I0KD15_9BACT</name>
<dbReference type="RefSeq" id="WP_015333117.1">
    <property type="nucleotide sequence ID" value="NC_020054.1"/>
</dbReference>
<protein>
    <recommendedName>
        <fullName evidence="5">PNPLA domain-containing protein</fullName>
    </recommendedName>
</protein>
<dbReference type="PANTHER" id="PTHR14226:SF57">
    <property type="entry name" value="BLR7027 PROTEIN"/>
    <property type="match status" value="1"/>
</dbReference>
<dbReference type="InterPro" id="IPR002641">
    <property type="entry name" value="PNPLA_dom"/>
</dbReference>
<accession>I0KD15</accession>
<dbReference type="EMBL" id="HE796683">
    <property type="protein sequence ID" value="CCH02018.1"/>
    <property type="molecule type" value="Genomic_DNA"/>
</dbReference>
<evidence type="ECO:0000313" key="6">
    <source>
        <dbReference type="EMBL" id="CCH02018.1"/>
    </source>
</evidence>
<dbReference type="GO" id="GO:0016042">
    <property type="term" value="P:lipid catabolic process"/>
    <property type="evidence" value="ECO:0007669"/>
    <property type="project" value="UniProtKB-UniRule"/>
</dbReference>
<dbReference type="eggNOG" id="COG1752">
    <property type="taxonomic scope" value="Bacteria"/>
</dbReference>